<feature type="compositionally biased region" description="Basic and acidic residues" evidence="4">
    <location>
        <begin position="630"/>
        <end position="641"/>
    </location>
</feature>
<dbReference type="RefSeq" id="WP_087839927.1">
    <property type="nucleotide sequence ID" value="NZ_BAAAEN010000022.1"/>
</dbReference>
<name>A0ABN1CQ60_9BURK</name>
<evidence type="ECO:0000313" key="7">
    <source>
        <dbReference type="Proteomes" id="UP001501706"/>
    </source>
</evidence>
<evidence type="ECO:0000313" key="6">
    <source>
        <dbReference type="EMBL" id="GAA0523386.1"/>
    </source>
</evidence>
<keyword evidence="7" id="KW-1185">Reference proteome</keyword>
<dbReference type="PANTHER" id="PTHR30258:SF2">
    <property type="entry name" value="COMG OPERON PROTEIN 1"/>
    <property type="match status" value="1"/>
</dbReference>
<feature type="domain" description="Bacterial type II secretion system protein E" evidence="5">
    <location>
        <begin position="173"/>
        <end position="554"/>
    </location>
</feature>
<dbReference type="InterPro" id="IPR001482">
    <property type="entry name" value="T2SS/T4SS_dom"/>
</dbReference>
<reference evidence="6 7" key="1">
    <citation type="journal article" date="2019" name="Int. J. Syst. Evol. Microbiol.">
        <title>The Global Catalogue of Microorganisms (GCM) 10K type strain sequencing project: providing services to taxonomists for standard genome sequencing and annotation.</title>
        <authorList>
            <consortium name="The Broad Institute Genomics Platform"/>
            <consortium name="The Broad Institute Genome Sequencing Center for Infectious Disease"/>
            <person name="Wu L."/>
            <person name="Ma J."/>
        </authorList>
    </citation>
    <scope>NUCLEOTIDE SEQUENCE [LARGE SCALE GENOMIC DNA]</scope>
    <source>
        <strain evidence="6 7">JCM 14330</strain>
    </source>
</reference>
<comment type="caution">
    <text evidence="6">The sequence shown here is derived from an EMBL/GenBank/DDBJ whole genome shotgun (WGS) entry which is preliminary data.</text>
</comment>
<evidence type="ECO:0000256" key="4">
    <source>
        <dbReference type="SAM" id="MobiDB-lite"/>
    </source>
</evidence>
<evidence type="ECO:0000256" key="2">
    <source>
        <dbReference type="ARBA" id="ARBA00022741"/>
    </source>
</evidence>
<dbReference type="InterPro" id="IPR027417">
    <property type="entry name" value="P-loop_NTPase"/>
</dbReference>
<evidence type="ECO:0000256" key="1">
    <source>
        <dbReference type="ARBA" id="ARBA00006611"/>
    </source>
</evidence>
<feature type="region of interest" description="Disordered" evidence="4">
    <location>
        <begin position="604"/>
        <end position="641"/>
    </location>
</feature>
<dbReference type="Pfam" id="PF00437">
    <property type="entry name" value="T2SSE"/>
    <property type="match status" value="1"/>
</dbReference>
<sequence>MSPLIWGRPGVSALLAGSRLRASGATAAASADKEKDPSACKGIAFPELVMRLDGRDQLARMTPAFRRVLRSGFDVGNLLDKLCPVELEDGRVALFTVDDYARSEQIEEFERMVQARGRTLASPARVVVPATLLLSIVRGQITGDTLRSRRRVLLDPVKSSMASAFHDIVAWGARHGASDIHVNLRSAHPESEIRYTLGGRYVMPERFRGMQTSTLREVLAVAYMDIQGGNGAVFDPMIEQQGSILHDVEGVSFMLRWASLATDAGASVTMRLLRMDMREQPPDFARLGYLPSQVRVVERALVAEGGAIVLAGVVGSGKSTTIASMMSRIPSTRKVITLEDPVEYLIPNALQNSVSRSLDGSVSNEFDAKLKTIKRSAMNDLLIGEIRDRSTGRAFMDLASSGSNLYTTTHAGGAALIPDRLASDFIGVSRRLLATPGILKLLVYQTLLPALCPACALPLSSLFDRAGGGGMASHEPDHWRRYADRLHALYAIDVNALKVRNPDGCPACRQSTLPELHGYAGRTVAAEMIDPTVDDGFLRLVRDADTLALRDYFRFQRRSAFDHADMTGKTAMECAIYKASQGLVDPRDIEPRFVSFETVELRRTRAPQVPPGRRRPRRLASGRVQAPLGRRRDAERGGRPA</sequence>
<dbReference type="Gene3D" id="3.30.450.90">
    <property type="match status" value="1"/>
</dbReference>
<dbReference type="Gene3D" id="3.40.50.300">
    <property type="entry name" value="P-loop containing nucleotide triphosphate hydrolases"/>
    <property type="match status" value="1"/>
</dbReference>
<dbReference type="SUPFAM" id="SSF52540">
    <property type="entry name" value="P-loop containing nucleoside triphosphate hydrolases"/>
    <property type="match status" value="1"/>
</dbReference>
<comment type="similarity">
    <text evidence="1">Belongs to the GSP E family.</text>
</comment>
<evidence type="ECO:0000256" key="3">
    <source>
        <dbReference type="ARBA" id="ARBA00022840"/>
    </source>
</evidence>
<evidence type="ECO:0000259" key="5">
    <source>
        <dbReference type="Pfam" id="PF00437"/>
    </source>
</evidence>
<proteinExistence type="inferred from homology"/>
<accession>A0ABN1CQ60</accession>
<dbReference type="PANTHER" id="PTHR30258">
    <property type="entry name" value="TYPE II SECRETION SYSTEM PROTEIN GSPE-RELATED"/>
    <property type="match status" value="1"/>
</dbReference>
<protein>
    <submittedName>
        <fullName evidence="6">ATPase, T2SS/T4P/T4SS family</fullName>
    </submittedName>
</protein>
<organism evidence="6 7">
    <name type="scientific">Pigmentiphaga daeguensis</name>
    <dbReference type="NCBI Taxonomy" id="414049"/>
    <lineage>
        <taxon>Bacteria</taxon>
        <taxon>Pseudomonadati</taxon>
        <taxon>Pseudomonadota</taxon>
        <taxon>Betaproteobacteria</taxon>
        <taxon>Burkholderiales</taxon>
        <taxon>Alcaligenaceae</taxon>
        <taxon>Pigmentiphaga</taxon>
    </lineage>
</organism>
<dbReference type="EMBL" id="BAAAEN010000022">
    <property type="protein sequence ID" value="GAA0523386.1"/>
    <property type="molecule type" value="Genomic_DNA"/>
</dbReference>
<dbReference type="Proteomes" id="UP001501706">
    <property type="component" value="Unassembled WGS sequence"/>
</dbReference>
<keyword evidence="3" id="KW-0067">ATP-binding</keyword>
<gene>
    <name evidence="6" type="ORF">GCM10009097_46160</name>
</gene>
<keyword evidence="2" id="KW-0547">Nucleotide-binding</keyword>